<evidence type="ECO:0000313" key="4">
    <source>
        <dbReference type="Proteomes" id="UP000480222"/>
    </source>
</evidence>
<sequence>MGRLATTALAATLAALLPLSVTTTPIASAQSSQQVTSTSSTSPLFPLDELGRPKPEILNAVRHFASTLPPALQAPLLATVAFYEGTGTPTVALPPQAPRFFQGFWPSISPRCIKGDQSSVGSVIAVPGPTSIPAPGAGAGQSAFVFTALGTAPATDTHTMTVHWFNLSTLRGGAAPLGNNGINPDGPATISGVANTGRGRVIAVAAGTVGTGDGPCTFLPTTMFFEVK</sequence>
<feature type="signal peptide" evidence="2">
    <location>
        <begin position="1"/>
        <end position="29"/>
    </location>
</feature>
<dbReference type="Proteomes" id="UP000480222">
    <property type="component" value="Unassembled WGS sequence"/>
</dbReference>
<keyword evidence="2" id="KW-0732">Signal</keyword>
<protein>
    <recommendedName>
        <fullName evidence="5">Secreted protein</fullName>
    </recommendedName>
</protein>
<dbReference type="RefSeq" id="WP_014318899.1">
    <property type="nucleotide sequence ID" value="NZ_CP040523.1"/>
</dbReference>
<evidence type="ECO:0000313" key="3">
    <source>
        <dbReference type="EMBL" id="CAB0599001.1"/>
    </source>
</evidence>
<evidence type="ECO:0000256" key="2">
    <source>
        <dbReference type="SAM" id="SignalP"/>
    </source>
</evidence>
<feature type="chain" id="PRO_5043399806" description="Secreted protein" evidence="2">
    <location>
        <begin position="30"/>
        <end position="228"/>
    </location>
</feature>
<feature type="compositionally biased region" description="Low complexity" evidence="1">
    <location>
        <begin position="28"/>
        <end position="42"/>
    </location>
</feature>
<reference evidence="3 4" key="1">
    <citation type="submission" date="2020-02" db="EMBL/GenBank/DDBJ databases">
        <authorList>
            <person name="Brisse S."/>
        </authorList>
    </citation>
    <scope>NUCLEOTIDE SEQUENCE [LARGE SCALE GENOMIC DNA]</scope>
    <source>
        <strain evidence="3">CIP107547</strain>
    </source>
</reference>
<name>A0A0D6FUF0_CORDP</name>
<gene>
    <name evidence="3" type="ORF">CIP107547_01149</name>
</gene>
<organism evidence="3 4">
    <name type="scientific">Corynebacterium diphtheriae</name>
    <dbReference type="NCBI Taxonomy" id="1717"/>
    <lineage>
        <taxon>Bacteria</taxon>
        <taxon>Bacillati</taxon>
        <taxon>Actinomycetota</taxon>
        <taxon>Actinomycetes</taxon>
        <taxon>Mycobacteriales</taxon>
        <taxon>Corynebacteriaceae</taxon>
        <taxon>Corynebacterium</taxon>
    </lineage>
</organism>
<dbReference type="EMBL" id="CADDAV010000015">
    <property type="protein sequence ID" value="CAB0599001.1"/>
    <property type="molecule type" value="Genomic_DNA"/>
</dbReference>
<comment type="caution">
    <text evidence="3">The sequence shown here is derived from an EMBL/GenBank/DDBJ whole genome shotgun (WGS) entry which is preliminary data.</text>
</comment>
<proteinExistence type="predicted"/>
<feature type="region of interest" description="Disordered" evidence="1">
    <location>
        <begin position="28"/>
        <end position="48"/>
    </location>
</feature>
<accession>A0A0D6FUF0</accession>
<evidence type="ECO:0008006" key="5">
    <source>
        <dbReference type="Google" id="ProtNLM"/>
    </source>
</evidence>
<evidence type="ECO:0000256" key="1">
    <source>
        <dbReference type="SAM" id="MobiDB-lite"/>
    </source>
</evidence>
<dbReference type="KEGG" id="cdip:ERS451417_00871"/>
<dbReference type="AlphaFoldDB" id="A0A0D6FUF0"/>
<dbReference type="GeneID" id="29423131"/>